<dbReference type="SMART" id="SM00530">
    <property type="entry name" value="HTH_XRE"/>
    <property type="match status" value="1"/>
</dbReference>
<organism evidence="3 4">
    <name type="scientific">Butyrivibrio proteoclasticus</name>
    <dbReference type="NCBI Taxonomy" id="43305"/>
    <lineage>
        <taxon>Bacteria</taxon>
        <taxon>Bacillati</taxon>
        <taxon>Bacillota</taxon>
        <taxon>Clostridia</taxon>
        <taxon>Lachnospirales</taxon>
        <taxon>Lachnospiraceae</taxon>
        <taxon>Butyrivibrio</taxon>
    </lineage>
</organism>
<dbReference type="InterPro" id="IPR019734">
    <property type="entry name" value="TPR_rpt"/>
</dbReference>
<keyword evidence="1 3" id="KW-0238">DNA-binding</keyword>
<dbReference type="SMART" id="SM00028">
    <property type="entry name" value="TPR"/>
    <property type="match status" value="3"/>
</dbReference>
<proteinExistence type="predicted"/>
<sequence>MKTIGMKIKELRRSKGFSQSDVAKKLGVTSQAVSKWETDSSLPEMTMLPDIASLFGVQIDDLFEYSTEKRYESIEKKIEYGKVLSNAEFENEESFLLGEMEADLTNHDAISLLADLYRYQAENLKKKAVRCAKKALELRPNDKGDINNICFGSDGKLFDWEAANHHELIEDLYKILRAEPKNIRIYFYLLDNLIDDGRLREAREVLKESVQKNPNTLNDFYVVFIEEYENGFEATKEAYRKLVEKYPEDWSVLFSVANTFSHHEEYEEAIRYWQMSFDCMPKPRYTDPYASMALCCIRMGDKNRAADYYKKQIELLRTDWNTKYSAEIDRLQDKIEQLQA</sequence>
<gene>
    <name evidence="3" type="ORF">SAMN04487928_13426</name>
</gene>
<evidence type="ECO:0000259" key="2">
    <source>
        <dbReference type="PROSITE" id="PS50943"/>
    </source>
</evidence>
<accession>A0A1I5XLK4</accession>
<reference evidence="4" key="1">
    <citation type="submission" date="2016-10" db="EMBL/GenBank/DDBJ databases">
        <authorList>
            <person name="Varghese N."/>
            <person name="Submissions S."/>
        </authorList>
    </citation>
    <scope>NUCLEOTIDE SEQUENCE [LARGE SCALE GENOMIC DNA]</scope>
    <source>
        <strain evidence="4">P18</strain>
    </source>
</reference>
<dbReference type="OrthoDB" id="9801008at2"/>
<dbReference type="PROSITE" id="PS50943">
    <property type="entry name" value="HTH_CROC1"/>
    <property type="match status" value="1"/>
</dbReference>
<dbReference type="SUPFAM" id="SSF48452">
    <property type="entry name" value="TPR-like"/>
    <property type="match status" value="1"/>
</dbReference>
<dbReference type="Gene3D" id="1.10.260.40">
    <property type="entry name" value="lambda repressor-like DNA-binding domains"/>
    <property type="match status" value="1"/>
</dbReference>
<dbReference type="InterPro" id="IPR010982">
    <property type="entry name" value="Lambda_DNA-bd_dom_sf"/>
</dbReference>
<dbReference type="SUPFAM" id="SSF47413">
    <property type="entry name" value="lambda repressor-like DNA-binding domains"/>
    <property type="match status" value="1"/>
</dbReference>
<dbReference type="Gene3D" id="1.25.40.10">
    <property type="entry name" value="Tetratricopeptide repeat domain"/>
    <property type="match status" value="2"/>
</dbReference>
<evidence type="ECO:0000256" key="1">
    <source>
        <dbReference type="ARBA" id="ARBA00023125"/>
    </source>
</evidence>
<dbReference type="PANTHER" id="PTHR46558:SF11">
    <property type="entry name" value="HTH-TYPE TRANSCRIPTIONAL REGULATOR XRE"/>
    <property type="match status" value="1"/>
</dbReference>
<dbReference type="EMBL" id="FOXO01000034">
    <property type="protein sequence ID" value="SFQ32839.1"/>
    <property type="molecule type" value="Genomic_DNA"/>
</dbReference>
<dbReference type="Pfam" id="PF13181">
    <property type="entry name" value="TPR_8"/>
    <property type="match status" value="1"/>
</dbReference>
<keyword evidence="4" id="KW-1185">Reference proteome</keyword>
<dbReference type="Proteomes" id="UP000182624">
    <property type="component" value="Unassembled WGS sequence"/>
</dbReference>
<dbReference type="InterPro" id="IPR011990">
    <property type="entry name" value="TPR-like_helical_dom_sf"/>
</dbReference>
<protein>
    <submittedName>
        <fullName evidence="3">DNA-binding transcriptional regulator, XRE-family HTH domain</fullName>
    </submittedName>
</protein>
<dbReference type="CDD" id="cd00093">
    <property type="entry name" value="HTH_XRE"/>
    <property type="match status" value="1"/>
</dbReference>
<feature type="domain" description="HTH cro/C1-type" evidence="2">
    <location>
        <begin position="8"/>
        <end position="62"/>
    </location>
</feature>
<name>A0A1I5XLK4_9FIRM</name>
<dbReference type="GO" id="GO:0003677">
    <property type="term" value="F:DNA binding"/>
    <property type="evidence" value="ECO:0007669"/>
    <property type="project" value="UniProtKB-KW"/>
</dbReference>
<dbReference type="PANTHER" id="PTHR46558">
    <property type="entry name" value="TRACRIPTIONAL REGULATORY PROTEIN-RELATED-RELATED"/>
    <property type="match status" value="1"/>
</dbReference>
<dbReference type="eggNOG" id="COG1476">
    <property type="taxonomic scope" value="Bacteria"/>
</dbReference>
<evidence type="ECO:0000313" key="4">
    <source>
        <dbReference type="Proteomes" id="UP000182624"/>
    </source>
</evidence>
<dbReference type="InterPro" id="IPR001387">
    <property type="entry name" value="Cro/C1-type_HTH"/>
</dbReference>
<dbReference type="Pfam" id="PF01381">
    <property type="entry name" value="HTH_3"/>
    <property type="match status" value="1"/>
</dbReference>
<evidence type="ECO:0000313" key="3">
    <source>
        <dbReference type="EMBL" id="SFQ32839.1"/>
    </source>
</evidence>
<dbReference type="AlphaFoldDB" id="A0A1I5XLK4"/>